<evidence type="ECO:0000313" key="7">
    <source>
        <dbReference type="EMBL" id="PWZ03206.1"/>
    </source>
</evidence>
<dbReference type="InParanoid" id="A0A317XY13"/>
<dbReference type="InterPro" id="IPR050087">
    <property type="entry name" value="AON_synthase_class-II"/>
</dbReference>
<dbReference type="GO" id="GO:0016740">
    <property type="term" value="F:transferase activity"/>
    <property type="evidence" value="ECO:0007669"/>
    <property type="project" value="UniProtKB-KW"/>
</dbReference>
<dbReference type="InterPro" id="IPR015421">
    <property type="entry name" value="PyrdxlP-dep_Trfase_major"/>
</dbReference>
<keyword evidence="8" id="KW-1185">Reference proteome</keyword>
<dbReference type="SUPFAM" id="SSF53383">
    <property type="entry name" value="PLP-dependent transferases"/>
    <property type="match status" value="1"/>
</dbReference>
<evidence type="ECO:0000256" key="4">
    <source>
        <dbReference type="ARBA" id="ARBA00022898"/>
    </source>
</evidence>
<sequence>MLDDQLKSALERRRAKGTLRQLTVFSTQPSSSSSTSSASAAGNSRLIDFSSNDYLSLSSCPQVRRDFIDAFTSSPDAKLGSTGSRLLDGNSAIHERLERELVHHFDAPSGLLFNSGYEANVSIFSTLLQPHDIVLFDSLVHASVHDGIRRSRTSQQLRLPFQHNSARDLDRILRELQQRGQLTVNRNVWLAVESVYSMDGDLCPLPALLDVLSGYLPNDRICAVVDEAHSTGLYGRQGRGFVHSLGLHRDSRIKARLMTFGKAMGASGAVVLCSETAKQFLINYARPLIFSTALGYPALFALEAVIKALQDKRGEQRAQSTFHNSCRLVSGLNSFNSTQGSQEILSLPQHLLPGQSGAQLDAASMPTTIDDDHITQTLASPSPIIPLLTPHARSLAAYLRQNGLLARPICYPTVPRGEDRVRICLHADNTPRDVDRLIACVAQWVRSQQHGPSTPASSSNIASPMLASKL</sequence>
<keyword evidence="4" id="KW-0663">Pyridoxal phosphate</keyword>
<evidence type="ECO:0000256" key="5">
    <source>
        <dbReference type="SAM" id="MobiDB-lite"/>
    </source>
</evidence>
<protein>
    <submittedName>
        <fullName evidence="7">PLP-dependent transferase</fullName>
    </submittedName>
</protein>
<dbReference type="STRING" id="1882483.A0A317XY13"/>
<evidence type="ECO:0000256" key="3">
    <source>
        <dbReference type="ARBA" id="ARBA00022679"/>
    </source>
</evidence>
<comment type="cofactor">
    <cofactor evidence="1">
        <name>pyridoxal 5'-phosphate</name>
        <dbReference type="ChEBI" id="CHEBI:597326"/>
    </cofactor>
</comment>
<evidence type="ECO:0000313" key="8">
    <source>
        <dbReference type="Proteomes" id="UP000246740"/>
    </source>
</evidence>
<keyword evidence="3 7" id="KW-0808">Transferase</keyword>
<dbReference type="PANTHER" id="PTHR13693:SF77">
    <property type="entry name" value="8-AMINO-7-OXONONANOATE SYNTHASE"/>
    <property type="match status" value="1"/>
</dbReference>
<dbReference type="InterPro" id="IPR015424">
    <property type="entry name" value="PyrdxlP-dep_Trfase"/>
</dbReference>
<dbReference type="Gene3D" id="3.40.640.10">
    <property type="entry name" value="Type I PLP-dependent aspartate aminotransferase-like (Major domain)"/>
    <property type="match status" value="1"/>
</dbReference>
<reference evidence="7 8" key="1">
    <citation type="journal article" date="2018" name="Mol. Biol. Evol.">
        <title>Broad Genomic Sampling Reveals a Smut Pathogenic Ancestry of the Fungal Clade Ustilaginomycotina.</title>
        <authorList>
            <person name="Kijpornyongpan T."/>
            <person name="Mondo S.J."/>
            <person name="Barry K."/>
            <person name="Sandor L."/>
            <person name="Lee J."/>
            <person name="Lipzen A."/>
            <person name="Pangilinan J."/>
            <person name="LaButti K."/>
            <person name="Hainaut M."/>
            <person name="Henrissat B."/>
            <person name="Grigoriev I.V."/>
            <person name="Spatafora J.W."/>
            <person name="Aime M.C."/>
        </authorList>
    </citation>
    <scope>NUCLEOTIDE SEQUENCE [LARGE SCALE GENOMIC DNA]</scope>
    <source>
        <strain evidence="7 8">MCA 3645</strain>
    </source>
</reference>
<dbReference type="AlphaFoldDB" id="A0A317XY13"/>
<dbReference type="Pfam" id="PF00155">
    <property type="entry name" value="Aminotran_1_2"/>
    <property type="match status" value="1"/>
</dbReference>
<evidence type="ECO:0000256" key="1">
    <source>
        <dbReference type="ARBA" id="ARBA00001933"/>
    </source>
</evidence>
<dbReference type="GO" id="GO:0030170">
    <property type="term" value="F:pyridoxal phosphate binding"/>
    <property type="evidence" value="ECO:0007669"/>
    <property type="project" value="InterPro"/>
</dbReference>
<feature type="region of interest" description="Disordered" evidence="5">
    <location>
        <begin position="449"/>
        <end position="470"/>
    </location>
</feature>
<evidence type="ECO:0000259" key="6">
    <source>
        <dbReference type="Pfam" id="PF00155"/>
    </source>
</evidence>
<dbReference type="InterPro" id="IPR004839">
    <property type="entry name" value="Aminotransferase_I/II_large"/>
</dbReference>
<dbReference type="Gene3D" id="3.90.1150.10">
    <property type="entry name" value="Aspartate Aminotransferase, domain 1"/>
    <property type="match status" value="1"/>
</dbReference>
<dbReference type="EMBL" id="KZ819188">
    <property type="protein sequence ID" value="PWZ03206.1"/>
    <property type="molecule type" value="Genomic_DNA"/>
</dbReference>
<name>A0A317XY13_9BASI</name>
<dbReference type="GO" id="GO:0009102">
    <property type="term" value="P:biotin biosynthetic process"/>
    <property type="evidence" value="ECO:0007669"/>
    <property type="project" value="TreeGrafter"/>
</dbReference>
<evidence type="ECO:0000256" key="2">
    <source>
        <dbReference type="ARBA" id="ARBA00010008"/>
    </source>
</evidence>
<dbReference type="PANTHER" id="PTHR13693">
    <property type="entry name" value="CLASS II AMINOTRANSFERASE/8-AMINO-7-OXONONANOATE SYNTHASE"/>
    <property type="match status" value="1"/>
</dbReference>
<feature type="domain" description="Aminotransferase class I/classII large" evidence="6">
    <location>
        <begin position="46"/>
        <end position="439"/>
    </location>
</feature>
<proteinExistence type="inferred from homology"/>
<comment type="similarity">
    <text evidence="2">Belongs to the class-II pyridoxal-phosphate-dependent aminotransferase family. BioF subfamily.</text>
</comment>
<dbReference type="Proteomes" id="UP000246740">
    <property type="component" value="Unassembled WGS sequence"/>
</dbReference>
<dbReference type="InterPro" id="IPR015422">
    <property type="entry name" value="PyrdxlP-dep_Trfase_small"/>
</dbReference>
<dbReference type="OrthoDB" id="2382073at2759"/>
<feature type="compositionally biased region" description="Polar residues" evidence="5">
    <location>
        <begin position="449"/>
        <end position="462"/>
    </location>
</feature>
<accession>A0A317XY13</accession>
<gene>
    <name evidence="7" type="ORF">BCV70DRAFT_183962</name>
</gene>
<organism evidence="7 8">
    <name type="scientific">Testicularia cyperi</name>
    <dbReference type="NCBI Taxonomy" id="1882483"/>
    <lineage>
        <taxon>Eukaryota</taxon>
        <taxon>Fungi</taxon>
        <taxon>Dikarya</taxon>
        <taxon>Basidiomycota</taxon>
        <taxon>Ustilaginomycotina</taxon>
        <taxon>Ustilaginomycetes</taxon>
        <taxon>Ustilaginales</taxon>
        <taxon>Anthracoideaceae</taxon>
        <taxon>Testicularia</taxon>
    </lineage>
</organism>